<feature type="transmembrane region" description="Helical" evidence="1">
    <location>
        <begin position="12"/>
        <end position="34"/>
    </location>
</feature>
<dbReference type="InterPro" id="IPR018750">
    <property type="entry name" value="DUF2306_membrane"/>
</dbReference>
<dbReference type="EMBL" id="JAMDMX010000020">
    <property type="protein sequence ID" value="MCY9692789.1"/>
    <property type="molecule type" value="Genomic_DNA"/>
</dbReference>
<comment type="caution">
    <text evidence="2">The sequence shown here is derived from an EMBL/GenBank/DDBJ whole genome shotgun (WGS) entry which is preliminary data.</text>
</comment>
<dbReference type="Pfam" id="PF10067">
    <property type="entry name" value="DUF2306"/>
    <property type="match status" value="1"/>
</dbReference>
<reference evidence="2 3" key="1">
    <citation type="submission" date="2022-05" db="EMBL/GenBank/DDBJ databases">
        <title>Genome Sequencing of Bee-Associated Microbes.</title>
        <authorList>
            <person name="Dunlap C."/>
        </authorList>
    </citation>
    <scope>NUCLEOTIDE SEQUENCE [LARGE SCALE GENOMIC DNA]</scope>
    <source>
        <strain evidence="2 3">NRRL B-14421</strain>
    </source>
</reference>
<feature type="transmembrane region" description="Helical" evidence="1">
    <location>
        <begin position="54"/>
        <end position="74"/>
    </location>
</feature>
<feature type="transmembrane region" description="Helical" evidence="1">
    <location>
        <begin position="158"/>
        <end position="177"/>
    </location>
</feature>
<proteinExistence type="predicted"/>
<keyword evidence="3" id="KW-1185">Reference proteome</keyword>
<name>A0ABT4G9D4_9BACL</name>
<protein>
    <submittedName>
        <fullName evidence="2">DUF2306 domain-containing protein</fullName>
    </submittedName>
</protein>
<evidence type="ECO:0000256" key="1">
    <source>
        <dbReference type="SAM" id="Phobius"/>
    </source>
</evidence>
<evidence type="ECO:0000313" key="3">
    <source>
        <dbReference type="Proteomes" id="UP001527099"/>
    </source>
</evidence>
<feature type="transmembrane region" description="Helical" evidence="1">
    <location>
        <begin position="94"/>
        <end position="111"/>
    </location>
</feature>
<keyword evidence="1" id="KW-0812">Transmembrane</keyword>
<keyword evidence="1" id="KW-1133">Transmembrane helix</keyword>
<dbReference type="Proteomes" id="UP001527099">
    <property type="component" value="Unassembled WGS sequence"/>
</dbReference>
<keyword evidence="1" id="KW-0472">Membrane</keyword>
<accession>A0ABT4G9D4</accession>
<evidence type="ECO:0000313" key="2">
    <source>
        <dbReference type="EMBL" id="MCY9692789.1"/>
    </source>
</evidence>
<gene>
    <name evidence="2" type="ORF">M5X19_07740</name>
</gene>
<organism evidence="2 3">
    <name type="scientific">Paenibacillus alginolyticus</name>
    <dbReference type="NCBI Taxonomy" id="59839"/>
    <lineage>
        <taxon>Bacteria</taxon>
        <taxon>Bacillati</taxon>
        <taxon>Bacillota</taxon>
        <taxon>Bacilli</taxon>
        <taxon>Bacillales</taxon>
        <taxon>Paenibacillaceae</taxon>
        <taxon>Paenibacillus</taxon>
    </lineage>
</organism>
<dbReference type="RefSeq" id="WP_064743576.1">
    <property type="nucleotide sequence ID" value="NZ_JAMDMW010000152.1"/>
</dbReference>
<feature type="transmembrane region" description="Helical" evidence="1">
    <location>
        <begin position="183"/>
        <end position="202"/>
    </location>
</feature>
<sequence>MHTVVKILGKALMIFLVSAIILGYICVQYGIVGAKQAGLVVEKLSNPDFHYSPWIYVLYAHIITGGIALGVGLFQMLRKPKNGRSPLHRWLGKIYVSCILVSGIVNIYLSLFASGGWITQTGFFLLDGIWMATTLTAVNRIRSKQILAHQQWMLRSYALTFSGVTLRIWLPLLMIPYEFESAYPIAAWLAWVPNLLLIEWVIRRKASRTTALMGQKAIGN</sequence>
<feature type="transmembrane region" description="Helical" evidence="1">
    <location>
        <begin position="117"/>
        <end position="138"/>
    </location>
</feature>